<comment type="caution">
    <text evidence="2">The sequence shown here is derived from an EMBL/GenBank/DDBJ whole genome shotgun (WGS) entry which is preliminary data.</text>
</comment>
<feature type="region of interest" description="Disordered" evidence="1">
    <location>
        <begin position="111"/>
        <end position="147"/>
    </location>
</feature>
<dbReference type="AlphaFoldDB" id="A0AAD8U9P4"/>
<protein>
    <recommendedName>
        <fullName evidence="4">Phosphatidylcholine-sterol O-acyltransferase-like protein</fullName>
    </recommendedName>
</protein>
<name>A0AAD8U9P4_GLOAC</name>
<dbReference type="Gene3D" id="3.40.50.1820">
    <property type="entry name" value="alpha/beta hydrolase"/>
    <property type="match status" value="1"/>
</dbReference>
<dbReference type="GeneID" id="85396888"/>
<dbReference type="SUPFAM" id="SSF53474">
    <property type="entry name" value="alpha/beta-Hydrolases"/>
    <property type="match status" value="1"/>
</dbReference>
<feature type="compositionally biased region" description="Polar residues" evidence="1">
    <location>
        <begin position="365"/>
        <end position="386"/>
    </location>
</feature>
<sequence length="946" mass="103802">MRVKKEKNMSMASSKPTSRTLALIEQKHSYLRSSLPLIAVIRAPLTERTVRLAAFDIWQSEPEPLPAGDLFDVLPRKDTPGSRAREAQFCAYQTSALYSLAPTVYATTTKAMSQKEGINERRRSPSPTLEKVPSEDPVYGDDDQDGAQSVMQPALSVVATRLTLPQTSKAERAAALERERERKSSGLFLPGTTTSDDSASSPELTPFPDEIPTNFETESDTPLSPAPPRRRESQKLQKARPAPKEDLPSPWQSSPRNMIFGGGDGEAPKSALESVSFGQTRHKRSSSTGADALKKFSNAFSSFPAPSAIFNSLSFFTAAAEKAEPRSTTTTTTEQRKSPLTQSRRPYHNTAAISSGANGLPRAQTMANEASGNRPSVSSGRPSTTRPRVLRRVTSDDSLLYHSLSRTSSIGDDDGRFDHVREMANVRMKAIKDSLPERPTFKMPSLPKLGSSLKLNEDATGKAVPEAPAPKVDNDGLSNLDRVLETLTGDIVILGGYRGSILRSAEPPHHQLWAPVKIGLNMRKADLEVGLDPEDEESMEERIIPSGMLQNIGPIDISRKLFKKIAACENVRKGKLRLHDYGYDWRLSPHLLSRKMVEFLEKLPCNQADSKEPRGALVLAHSLGGLITRHVVNQRPDLFSGVVYVGTPQRCINVLGPLRDGDAVLLNEKILTAQVNFSLRTSFVFLPDDGFCFVNKDTKEEYNIDFHDVNEWVKYRLTPCIEPPLPPLVPKEKSTTFSSLLSVRSRSSSEKKQNHVLPPSVADAARRVEHVREGGINPQIDGNKPSPFTKGAPGTPTPPNRARNIAYLERTLAEVKRFRQETQFNPALSEANAYPPLGIIYGKEVPTVYAVKVSSREAICHAQAYDDLIFRAGDGVVLAREAQLPEGYELVRGGRVSTERGHLTMLGDMPAVGKALEAVIRGRRKGIGMGKVAKEHVSKKGGVARA</sequence>
<dbReference type="PANTHER" id="PTHR11440">
    <property type="entry name" value="LECITHIN-CHOLESTEROL ACYLTRANSFERASE-RELATED"/>
    <property type="match status" value="1"/>
</dbReference>
<reference evidence="2" key="1">
    <citation type="submission" date="2021-12" db="EMBL/GenBank/DDBJ databases">
        <title>Comparative genomics, transcriptomics and evolutionary studies reveal genomic signatures of adaptation to plant cell wall in hemibiotrophic fungi.</title>
        <authorList>
            <consortium name="DOE Joint Genome Institute"/>
            <person name="Baroncelli R."/>
            <person name="Diaz J.F."/>
            <person name="Benocci T."/>
            <person name="Peng M."/>
            <person name="Battaglia E."/>
            <person name="Haridas S."/>
            <person name="Andreopoulos W."/>
            <person name="Labutti K."/>
            <person name="Pangilinan J."/>
            <person name="Floch G.L."/>
            <person name="Makela M.R."/>
            <person name="Henrissat B."/>
            <person name="Grigoriev I.V."/>
            <person name="Crouch J.A."/>
            <person name="De Vries R.P."/>
            <person name="Sukno S.A."/>
            <person name="Thon M.R."/>
        </authorList>
    </citation>
    <scope>NUCLEOTIDE SEQUENCE</scope>
    <source>
        <strain evidence="2">CBS 112980</strain>
    </source>
</reference>
<accession>A0AAD8U9P4</accession>
<proteinExistence type="predicted"/>
<evidence type="ECO:0000313" key="2">
    <source>
        <dbReference type="EMBL" id="KAK1705042.1"/>
    </source>
</evidence>
<feature type="region of interest" description="Disordered" evidence="1">
    <location>
        <begin position="169"/>
        <end position="290"/>
    </location>
</feature>
<feature type="compositionally biased region" description="Polar residues" evidence="1">
    <location>
        <begin position="191"/>
        <end position="203"/>
    </location>
</feature>
<gene>
    <name evidence="2" type="ORF">BDZ83DRAFT_736260</name>
</gene>
<keyword evidence="3" id="KW-1185">Reference proteome</keyword>
<dbReference type="RefSeq" id="XP_060357543.1">
    <property type="nucleotide sequence ID" value="XM_060512990.1"/>
</dbReference>
<dbReference type="EMBL" id="JAHMHS010000249">
    <property type="protein sequence ID" value="KAK1705042.1"/>
    <property type="molecule type" value="Genomic_DNA"/>
</dbReference>
<evidence type="ECO:0000256" key="1">
    <source>
        <dbReference type="SAM" id="MobiDB-lite"/>
    </source>
</evidence>
<feature type="region of interest" description="Disordered" evidence="1">
    <location>
        <begin position="321"/>
        <end position="387"/>
    </location>
</feature>
<evidence type="ECO:0000313" key="3">
    <source>
        <dbReference type="Proteomes" id="UP001244207"/>
    </source>
</evidence>
<feature type="region of interest" description="Disordered" evidence="1">
    <location>
        <begin position="775"/>
        <end position="801"/>
    </location>
</feature>
<evidence type="ECO:0008006" key="4">
    <source>
        <dbReference type="Google" id="ProtNLM"/>
    </source>
</evidence>
<feature type="compositionally biased region" description="Basic and acidic residues" evidence="1">
    <location>
        <begin position="169"/>
        <end position="184"/>
    </location>
</feature>
<dbReference type="InterPro" id="IPR029058">
    <property type="entry name" value="AB_hydrolase_fold"/>
</dbReference>
<organism evidence="2 3">
    <name type="scientific">Glomerella acutata</name>
    <name type="common">Colletotrichum acutatum</name>
    <dbReference type="NCBI Taxonomy" id="27357"/>
    <lineage>
        <taxon>Eukaryota</taxon>
        <taxon>Fungi</taxon>
        <taxon>Dikarya</taxon>
        <taxon>Ascomycota</taxon>
        <taxon>Pezizomycotina</taxon>
        <taxon>Sordariomycetes</taxon>
        <taxon>Hypocreomycetidae</taxon>
        <taxon>Glomerellales</taxon>
        <taxon>Glomerellaceae</taxon>
        <taxon>Colletotrichum</taxon>
        <taxon>Colletotrichum acutatum species complex</taxon>
    </lineage>
</organism>
<dbReference type="Proteomes" id="UP001244207">
    <property type="component" value="Unassembled WGS sequence"/>
</dbReference>